<protein>
    <recommendedName>
        <fullName evidence="2">START domain-containing protein</fullName>
    </recommendedName>
</protein>
<dbReference type="EMBL" id="ATMH01005106">
    <property type="protein sequence ID" value="EPY28474.1"/>
    <property type="molecule type" value="Genomic_DNA"/>
</dbReference>
<evidence type="ECO:0000256" key="1">
    <source>
        <dbReference type="SAM" id="MobiDB-lite"/>
    </source>
</evidence>
<dbReference type="InterPro" id="IPR051213">
    <property type="entry name" value="START_lipid_transfer"/>
</dbReference>
<dbReference type="Proteomes" id="UP000015354">
    <property type="component" value="Unassembled WGS sequence"/>
</dbReference>
<accession>S9UIA1</accession>
<dbReference type="SMART" id="SM00234">
    <property type="entry name" value="START"/>
    <property type="match status" value="1"/>
</dbReference>
<dbReference type="GO" id="GO:0008289">
    <property type="term" value="F:lipid binding"/>
    <property type="evidence" value="ECO:0007669"/>
    <property type="project" value="InterPro"/>
</dbReference>
<dbReference type="OrthoDB" id="5403181at2759"/>
<dbReference type="AlphaFoldDB" id="S9UIA1"/>
<evidence type="ECO:0000259" key="2">
    <source>
        <dbReference type="PROSITE" id="PS50848"/>
    </source>
</evidence>
<feature type="domain" description="START" evidence="2">
    <location>
        <begin position="94"/>
        <end position="288"/>
    </location>
</feature>
<gene>
    <name evidence="3" type="ORF">STCU_05106</name>
</gene>
<dbReference type="Pfam" id="PF01852">
    <property type="entry name" value="START"/>
    <property type="match status" value="1"/>
</dbReference>
<feature type="compositionally biased region" description="Basic and acidic residues" evidence="1">
    <location>
        <begin position="7"/>
        <end position="17"/>
    </location>
</feature>
<comment type="caution">
    <text evidence="3">The sequence shown here is derived from an EMBL/GenBank/DDBJ whole genome shotgun (WGS) entry which is preliminary data.</text>
</comment>
<sequence>MSAKDHKHGDKEKERAEPKKKHSSHKSSANASMAGKITRVEYKTPFVFKGEERTEKNYIYRLSTKADCYQFRCFADSLDGFHLRHEELNDVMVWDKSLSGEPMHVIKVFGLFVRTPEDPNGGCTPKEMWDLLQDAVFRIQWDAFRAEAFEIVRLDQTNDIGYYAAKSPMSIVANRDFVNQRMWHDTGRGEYVIFNTSVPHDDVPPTYMKDNKKNKDGSYVRAFSKLTGYLIQPYTDARTGEVTGTALTYITQSDPCGWIPTSVTNYISTKFAPNTIKNVRGALQKFRTWLPEQMANGTYEKGWDLPQPSDWDEGDSVSNETMSFAKAKWLHEMEKEEKKKKRRTTSKVGGDKRNNIIIIKTRK</sequence>
<dbReference type="PANTHER" id="PTHR19308">
    <property type="entry name" value="PHOSPHATIDYLCHOLINE TRANSFER PROTEIN"/>
    <property type="match status" value="1"/>
</dbReference>
<dbReference type="InterPro" id="IPR002913">
    <property type="entry name" value="START_lipid-bd_dom"/>
</dbReference>
<feature type="region of interest" description="Disordered" evidence="1">
    <location>
        <begin position="1"/>
        <end position="34"/>
    </location>
</feature>
<proteinExistence type="predicted"/>
<organism evidence="3 4">
    <name type="scientific">Strigomonas culicis</name>
    <dbReference type="NCBI Taxonomy" id="28005"/>
    <lineage>
        <taxon>Eukaryota</taxon>
        <taxon>Discoba</taxon>
        <taxon>Euglenozoa</taxon>
        <taxon>Kinetoplastea</taxon>
        <taxon>Metakinetoplastina</taxon>
        <taxon>Trypanosomatida</taxon>
        <taxon>Trypanosomatidae</taxon>
        <taxon>Strigomonadinae</taxon>
        <taxon>Strigomonas</taxon>
    </lineage>
</organism>
<dbReference type="GO" id="GO:0005737">
    <property type="term" value="C:cytoplasm"/>
    <property type="evidence" value="ECO:0007669"/>
    <property type="project" value="UniProtKB-ARBA"/>
</dbReference>
<reference evidence="3 4" key="1">
    <citation type="journal article" date="2013" name="PLoS ONE">
        <title>Predicting the Proteins of Angomonas deanei, Strigomonas culicis and Their Respective Endosymbionts Reveals New Aspects of the Trypanosomatidae Family.</title>
        <authorList>
            <person name="Motta M.C."/>
            <person name="Martins A.C."/>
            <person name="de Souza S.S."/>
            <person name="Catta-Preta C.M."/>
            <person name="Silva R."/>
            <person name="Klein C.C."/>
            <person name="de Almeida L.G."/>
            <person name="de Lima Cunha O."/>
            <person name="Ciapina L.P."/>
            <person name="Brocchi M."/>
            <person name="Colabardini A.C."/>
            <person name="de Araujo Lima B."/>
            <person name="Machado C.R."/>
            <person name="de Almeida Soares C.M."/>
            <person name="Probst C.M."/>
            <person name="de Menezes C.B."/>
            <person name="Thompson C.E."/>
            <person name="Bartholomeu D.C."/>
            <person name="Gradia D.F."/>
            <person name="Pavoni D.P."/>
            <person name="Grisard E.C."/>
            <person name="Fantinatti-Garboggini F."/>
            <person name="Marchini F.K."/>
            <person name="Rodrigues-Luiz G.F."/>
            <person name="Wagner G."/>
            <person name="Goldman G.H."/>
            <person name="Fietto J.L."/>
            <person name="Elias M.C."/>
            <person name="Goldman M.H."/>
            <person name="Sagot M.F."/>
            <person name="Pereira M."/>
            <person name="Stoco P.H."/>
            <person name="de Mendonca-Neto R.P."/>
            <person name="Teixeira S.M."/>
            <person name="Maciel T.E."/>
            <person name="de Oliveira Mendes T.A."/>
            <person name="Urmenyi T.P."/>
            <person name="de Souza W."/>
            <person name="Schenkman S."/>
            <person name="de Vasconcelos A.T."/>
        </authorList>
    </citation>
    <scope>NUCLEOTIDE SEQUENCE [LARGE SCALE GENOMIC DNA]</scope>
</reference>
<feature type="region of interest" description="Disordered" evidence="1">
    <location>
        <begin position="332"/>
        <end position="363"/>
    </location>
</feature>
<keyword evidence="4" id="KW-1185">Reference proteome</keyword>
<dbReference type="Gene3D" id="3.30.530.20">
    <property type="match status" value="1"/>
</dbReference>
<name>S9UIA1_9TRYP</name>
<evidence type="ECO:0000313" key="4">
    <source>
        <dbReference type="Proteomes" id="UP000015354"/>
    </source>
</evidence>
<dbReference type="InterPro" id="IPR023393">
    <property type="entry name" value="START-like_dom_sf"/>
</dbReference>
<dbReference type="PROSITE" id="PS50848">
    <property type="entry name" value="START"/>
    <property type="match status" value="1"/>
</dbReference>
<dbReference type="PANTHER" id="PTHR19308:SF40">
    <property type="entry name" value="START DOMAIN-CONTAINING PROTEIN"/>
    <property type="match status" value="1"/>
</dbReference>
<dbReference type="SUPFAM" id="SSF55961">
    <property type="entry name" value="Bet v1-like"/>
    <property type="match status" value="1"/>
</dbReference>
<evidence type="ECO:0000313" key="3">
    <source>
        <dbReference type="EMBL" id="EPY28474.1"/>
    </source>
</evidence>